<proteinExistence type="predicted"/>
<evidence type="ECO:0000313" key="1">
    <source>
        <dbReference type="EMBL" id="AUO45245.1"/>
    </source>
</evidence>
<evidence type="ECO:0000313" key="2">
    <source>
        <dbReference type="Proteomes" id="UP000235315"/>
    </source>
</evidence>
<dbReference type="EMBL" id="CP025738">
    <property type="protein sequence ID" value="AUO45245.1"/>
    <property type="molecule type" value="Genomic_DNA"/>
</dbReference>
<organism evidence="1 2">
    <name type="scientific">Pseudomonas ogarae (strain DSM 112162 / CECT 30235 / F113)</name>
    <dbReference type="NCBI Taxonomy" id="1114970"/>
    <lineage>
        <taxon>Bacteria</taxon>
        <taxon>Pseudomonadati</taxon>
        <taxon>Pseudomonadota</taxon>
        <taxon>Gammaproteobacteria</taxon>
        <taxon>Pseudomonadales</taxon>
        <taxon>Pseudomonadaceae</taxon>
        <taxon>Pseudomonas</taxon>
    </lineage>
</organism>
<protein>
    <submittedName>
        <fullName evidence="1">Uncharacterized protein</fullName>
    </submittedName>
</protein>
<sequence length="86" mass="8986">MVKGRPGSVQLLIVGFGRLSNGKTTDWMDAFHCGSELARDGGLSVLAEYISIAAVTAAMDMYPVSKSKASCQAAIAGKPCSHIGQR</sequence>
<accession>A0ABM6QVF4</accession>
<dbReference type="Proteomes" id="UP000235315">
    <property type="component" value="Chromosome"/>
</dbReference>
<name>A0ABM6QVF4_PSEO1</name>
<gene>
    <name evidence="1" type="ORF">C1C98_07170</name>
</gene>
<keyword evidence="2" id="KW-1185">Reference proteome</keyword>
<reference evidence="1 2" key="1">
    <citation type="submission" date="2018-01" db="EMBL/GenBank/DDBJ databases">
        <title>Tropical forage species Digitaria eriantha prevents oxidative stress under low temperature conditions by the incorporation of polyhydroxybutyrate-producing endophytic bacteria.</title>
        <authorList>
            <person name="Stritzler M."/>
            <person name="Ayub N."/>
        </authorList>
    </citation>
    <scope>NUCLEOTIDE SEQUENCE [LARGE SCALE GENOMIC DNA]</scope>
    <source>
        <strain evidence="1 2">FR1</strain>
    </source>
</reference>